<evidence type="ECO:0000313" key="4">
    <source>
        <dbReference type="Proteomes" id="UP001378960"/>
    </source>
</evidence>
<feature type="domain" description="Arrestin C-terminal-like" evidence="2">
    <location>
        <begin position="217"/>
        <end position="381"/>
    </location>
</feature>
<feature type="region of interest" description="Disordered" evidence="1">
    <location>
        <begin position="105"/>
        <end position="127"/>
    </location>
</feature>
<accession>A0AAV5QWF8</accession>
<organism evidence="3 4">
    <name type="scientific">Pichia kluyveri</name>
    <name type="common">Yeast</name>
    <dbReference type="NCBI Taxonomy" id="36015"/>
    <lineage>
        <taxon>Eukaryota</taxon>
        <taxon>Fungi</taxon>
        <taxon>Dikarya</taxon>
        <taxon>Ascomycota</taxon>
        <taxon>Saccharomycotina</taxon>
        <taxon>Pichiomycetes</taxon>
        <taxon>Pichiales</taxon>
        <taxon>Pichiaceae</taxon>
        <taxon>Pichia</taxon>
    </lineage>
</organism>
<dbReference type="Gene3D" id="2.60.40.640">
    <property type="match status" value="1"/>
</dbReference>
<dbReference type="GO" id="GO:0005886">
    <property type="term" value="C:plasma membrane"/>
    <property type="evidence" value="ECO:0007669"/>
    <property type="project" value="TreeGrafter"/>
</dbReference>
<dbReference type="GO" id="GO:0005829">
    <property type="term" value="C:cytosol"/>
    <property type="evidence" value="ECO:0007669"/>
    <property type="project" value="TreeGrafter"/>
</dbReference>
<dbReference type="Proteomes" id="UP001378960">
    <property type="component" value="Unassembled WGS sequence"/>
</dbReference>
<evidence type="ECO:0000256" key="1">
    <source>
        <dbReference type="SAM" id="MobiDB-lite"/>
    </source>
</evidence>
<reference evidence="3 4" key="1">
    <citation type="journal article" date="2023" name="Elife">
        <title>Identification of key yeast species and microbe-microbe interactions impacting larval growth of Drosophila in the wild.</title>
        <authorList>
            <person name="Mure A."/>
            <person name="Sugiura Y."/>
            <person name="Maeda R."/>
            <person name="Honda K."/>
            <person name="Sakurai N."/>
            <person name="Takahashi Y."/>
            <person name="Watada M."/>
            <person name="Katoh T."/>
            <person name="Gotoh A."/>
            <person name="Gotoh Y."/>
            <person name="Taniguchi I."/>
            <person name="Nakamura K."/>
            <person name="Hayashi T."/>
            <person name="Katayama T."/>
            <person name="Uemura T."/>
            <person name="Hattori Y."/>
        </authorList>
    </citation>
    <scope>NUCLEOTIDE SEQUENCE [LARGE SCALE GENOMIC DNA]</scope>
    <source>
        <strain evidence="3 4">PK-24</strain>
    </source>
</reference>
<feature type="compositionally biased region" description="Acidic residues" evidence="1">
    <location>
        <begin position="535"/>
        <end position="544"/>
    </location>
</feature>
<dbReference type="GO" id="GO:0031625">
    <property type="term" value="F:ubiquitin protein ligase binding"/>
    <property type="evidence" value="ECO:0007669"/>
    <property type="project" value="TreeGrafter"/>
</dbReference>
<dbReference type="InterPro" id="IPR050357">
    <property type="entry name" value="Arrestin_domain-protein"/>
</dbReference>
<dbReference type="AlphaFoldDB" id="A0AAV5QWF8"/>
<name>A0AAV5QWF8_PICKL</name>
<dbReference type="PANTHER" id="PTHR11188:SF17">
    <property type="entry name" value="FI21816P1"/>
    <property type="match status" value="1"/>
</dbReference>
<dbReference type="InterPro" id="IPR011022">
    <property type="entry name" value="Arrestin_C-like"/>
</dbReference>
<dbReference type="GO" id="GO:0070086">
    <property type="term" value="P:ubiquitin-dependent endocytosis"/>
    <property type="evidence" value="ECO:0007669"/>
    <property type="project" value="TreeGrafter"/>
</dbReference>
<evidence type="ECO:0000313" key="3">
    <source>
        <dbReference type="EMBL" id="GMM43563.1"/>
    </source>
</evidence>
<feature type="compositionally biased region" description="Low complexity" evidence="1">
    <location>
        <begin position="105"/>
        <end position="122"/>
    </location>
</feature>
<sequence>MKQQKKLPLFDIRIDSIYRDTIILKGVPSEAPSVMLSGTVALSVKEPIHVRKIMLSFYGTLIHNNSSKLVYCFNWSPIDLHSPISSSFTQQHSFTTGTLSKTNSSLSLNQHSRSSSHTSLTNVPQLPRTKSTSSIFFSDSVLQPGNYEFPFQTILDGSIPETIFDHSYGSLVYRIQCTIERGRFSNPIITRKLVNIVRTLSSDNQDLSESSALDNTWPNKVDYSISLPSKAIAIGSTCLISIMMQPLAKGLKLGAIKIKLNQYATFSTLNGNYNDEKNITTKHIPRITTVDNIDIWSDDAPIDENGVFYSTNHMTLSTDRWEINTSLIIPPSLETITQDLDIENICKVRHKLKFSIALLNKDGHTSELRATLPISLFISPFVPIKIKPIDYYIDHFKNHSYDDASIHVNKEDILFSQNDSSVDINGDTQKLMAPPNYNDRFYDRVVGSDNNPLPIPVSAPISTIHSHTSSSSLSNNNTATLSSNIPSLPPIIQSIPLDSSAFNNTLTSTTQSLLSHPTSPLISKRTRSAYFSIPTDDDDDDNEPLDPFNTSPNKSNHDNNNSIIYGPSFKTGTKLSIPNNNSNTNLPPNSMIMTPGTLSPVQHLSRATSFIGDSGFSLGGLTLKNGNGNNTINNNNGKINNTPTVPPSYESAISQVASVGDLTPVYERTGSGYFNSKDVGGGLHLLDSRLQRVKDKVDKENENPVEQRFERRKVGFLLGSINSSPSISRNISSNSLIGLNEENIKMPKAAHFSEL</sequence>
<dbReference type="PANTHER" id="PTHR11188">
    <property type="entry name" value="ARRESTIN DOMAIN CONTAINING PROTEIN"/>
    <property type="match status" value="1"/>
</dbReference>
<gene>
    <name evidence="3" type="ORF">DAPK24_001380</name>
</gene>
<dbReference type="SMART" id="SM01017">
    <property type="entry name" value="Arrestin_C"/>
    <property type="match status" value="1"/>
</dbReference>
<proteinExistence type="predicted"/>
<dbReference type="Pfam" id="PF02752">
    <property type="entry name" value="Arrestin_C"/>
    <property type="match status" value="1"/>
</dbReference>
<protein>
    <submittedName>
        <fullName evidence="3">Rog3 protein</fullName>
    </submittedName>
</protein>
<dbReference type="InterPro" id="IPR014752">
    <property type="entry name" value="Arrestin-like_C"/>
</dbReference>
<evidence type="ECO:0000259" key="2">
    <source>
        <dbReference type="SMART" id="SM01017"/>
    </source>
</evidence>
<keyword evidence="4" id="KW-1185">Reference proteome</keyword>
<feature type="region of interest" description="Disordered" evidence="1">
    <location>
        <begin position="532"/>
        <end position="561"/>
    </location>
</feature>
<feature type="compositionally biased region" description="Polar residues" evidence="1">
    <location>
        <begin position="548"/>
        <end position="561"/>
    </location>
</feature>
<comment type="caution">
    <text evidence="3">The sequence shown here is derived from an EMBL/GenBank/DDBJ whole genome shotgun (WGS) entry which is preliminary data.</text>
</comment>
<dbReference type="GO" id="GO:0030674">
    <property type="term" value="F:protein-macromolecule adaptor activity"/>
    <property type="evidence" value="ECO:0007669"/>
    <property type="project" value="TreeGrafter"/>
</dbReference>
<dbReference type="EMBL" id="BTGB01000001">
    <property type="protein sequence ID" value="GMM43563.1"/>
    <property type="molecule type" value="Genomic_DNA"/>
</dbReference>